<proteinExistence type="inferred from homology"/>
<dbReference type="GO" id="GO:0005743">
    <property type="term" value="C:mitochondrial inner membrane"/>
    <property type="evidence" value="ECO:0007669"/>
    <property type="project" value="UniProtKB-SubCell"/>
</dbReference>
<dbReference type="Proteomes" id="UP000030665">
    <property type="component" value="Unassembled WGS sequence"/>
</dbReference>
<sequence length="103" mass="11997">MQVVQDPGKHLRIIYGRVLKALQKMPEDSEYRRSTEATVIDRLQIIESEPNPEKLEEKFGLGQLEEVILQAELELNLTKTMLKYAPWEPLIAKPPDNQWSWPV</sequence>
<comment type="subunit">
    <text evidence="4">Complex I is composed of 45 different subunits.</text>
</comment>
<evidence type="ECO:0000256" key="6">
    <source>
        <dbReference type="ARBA" id="ARBA00022660"/>
    </source>
</evidence>
<comment type="function">
    <text evidence="1">Accessory subunit of the mitochondrial membrane respiratory chain NADH dehydrogenase (Complex I), that is believed not to be involved in catalysis. Complex I functions in the transfer of electrons from NADH to the respiratory chain. The immediate electron acceptor for the enzyme is believed to be ubiquinone.</text>
</comment>
<evidence type="ECO:0000256" key="7">
    <source>
        <dbReference type="ARBA" id="ARBA00022792"/>
    </source>
</evidence>
<keyword evidence="6" id="KW-0679">Respiratory chain</keyword>
<dbReference type="GO" id="GO:0022904">
    <property type="term" value="P:respiratory electron transport chain"/>
    <property type="evidence" value="ECO:0007669"/>
    <property type="project" value="InterPro"/>
</dbReference>
<reference evidence="11" key="2">
    <citation type="submission" date="2014-03" db="EMBL/GenBank/DDBJ databases">
        <title>The whipworm genome and dual-species transcriptomics of an intimate host-pathogen interaction.</title>
        <authorList>
            <person name="Foth B.J."/>
            <person name="Tsai I.J."/>
            <person name="Reid A.J."/>
            <person name="Bancroft A.J."/>
            <person name="Nichol S."/>
            <person name="Tracey A."/>
            <person name="Holroyd N."/>
            <person name="Cotton J.A."/>
            <person name="Stanley E.J."/>
            <person name="Zarowiecki M."/>
            <person name="Liu J.Z."/>
            <person name="Huckvale T."/>
            <person name="Cooper P.J."/>
            <person name="Grencis R.K."/>
            <person name="Berriman M."/>
        </authorList>
    </citation>
    <scope>NUCLEOTIDE SEQUENCE [LARGE SCALE GENOMIC DNA]</scope>
</reference>
<keyword evidence="7" id="KW-0999">Mitochondrion inner membrane</keyword>
<keyword evidence="8" id="KW-0249">Electron transport</keyword>
<evidence type="ECO:0000256" key="9">
    <source>
        <dbReference type="ARBA" id="ARBA00023128"/>
    </source>
</evidence>
<comment type="subcellular location">
    <subcellularLocation>
        <location evidence="2">Mitochondrion inner membrane</location>
        <topology evidence="2">Peripheral membrane protein</topology>
        <orientation evidence="2">Matrix side</orientation>
    </subcellularLocation>
</comment>
<evidence type="ECO:0000313" key="12">
    <source>
        <dbReference type="Proteomes" id="UP000030665"/>
    </source>
</evidence>
<organism evidence="11 12">
    <name type="scientific">Trichuris trichiura</name>
    <name type="common">Whipworm</name>
    <name type="synonym">Trichocephalus trichiurus</name>
    <dbReference type="NCBI Taxonomy" id="36087"/>
    <lineage>
        <taxon>Eukaryota</taxon>
        <taxon>Metazoa</taxon>
        <taxon>Ecdysozoa</taxon>
        <taxon>Nematoda</taxon>
        <taxon>Enoplea</taxon>
        <taxon>Dorylaimia</taxon>
        <taxon>Trichinellida</taxon>
        <taxon>Trichuridae</taxon>
        <taxon>Trichuris</taxon>
    </lineage>
</organism>
<name>A0A077YXZ6_TRITR</name>
<dbReference type="STRING" id="36087.A0A077YXZ6"/>
<evidence type="ECO:0000256" key="8">
    <source>
        <dbReference type="ARBA" id="ARBA00022982"/>
    </source>
</evidence>
<protein>
    <submittedName>
        <fullName evidence="11">NADH dehydrogenase 1 alpha subcomplex subunit 5</fullName>
    </submittedName>
</protein>
<keyword evidence="5" id="KW-0813">Transport</keyword>
<evidence type="ECO:0000256" key="10">
    <source>
        <dbReference type="ARBA" id="ARBA00023136"/>
    </source>
</evidence>
<evidence type="ECO:0000256" key="1">
    <source>
        <dbReference type="ARBA" id="ARBA00003195"/>
    </source>
</evidence>
<dbReference type="EMBL" id="HG805819">
    <property type="protein sequence ID" value="CDW52323.1"/>
    <property type="molecule type" value="Genomic_DNA"/>
</dbReference>
<keyword evidence="10" id="KW-0472">Membrane</keyword>
<evidence type="ECO:0000313" key="11">
    <source>
        <dbReference type="EMBL" id="CDW52323.1"/>
    </source>
</evidence>
<reference evidence="11" key="1">
    <citation type="submission" date="2014-01" db="EMBL/GenBank/DDBJ databases">
        <authorList>
            <person name="Aslett M."/>
        </authorList>
    </citation>
    <scope>NUCLEOTIDE SEQUENCE</scope>
</reference>
<accession>A0A077YXZ6</accession>
<dbReference type="AlphaFoldDB" id="A0A077YXZ6"/>
<dbReference type="PANTHER" id="PTHR12653:SF0">
    <property type="entry name" value="NADH DEHYDROGENASE [UBIQUINONE] 1 ALPHA SUBCOMPLEX SUBUNIT 5"/>
    <property type="match status" value="1"/>
</dbReference>
<evidence type="ECO:0000256" key="4">
    <source>
        <dbReference type="ARBA" id="ARBA00011533"/>
    </source>
</evidence>
<comment type="similarity">
    <text evidence="3">Belongs to the complex I NDUFA5 subunit family.</text>
</comment>
<dbReference type="Pfam" id="PF04716">
    <property type="entry name" value="ETC_C1_NDUFA5"/>
    <property type="match status" value="1"/>
</dbReference>
<dbReference type="PANTHER" id="PTHR12653">
    <property type="entry name" value="NADH-UBIQUINONE OXIDOREDUCTASE 13 KD-B SUBUNIT"/>
    <property type="match status" value="1"/>
</dbReference>
<keyword evidence="9" id="KW-0496">Mitochondrion</keyword>
<evidence type="ECO:0000256" key="3">
    <source>
        <dbReference type="ARBA" id="ARBA00010261"/>
    </source>
</evidence>
<keyword evidence="12" id="KW-1185">Reference proteome</keyword>
<dbReference type="OrthoDB" id="286811at2759"/>
<evidence type="ECO:0000256" key="2">
    <source>
        <dbReference type="ARBA" id="ARBA00004443"/>
    </source>
</evidence>
<dbReference type="InterPro" id="IPR006806">
    <property type="entry name" value="NDUFA5"/>
</dbReference>
<gene>
    <name evidence="11" type="ORF">TTRE_0000058201</name>
</gene>
<evidence type="ECO:0000256" key="5">
    <source>
        <dbReference type="ARBA" id="ARBA00022448"/>
    </source>
</evidence>